<dbReference type="GO" id="GO:0010181">
    <property type="term" value="F:FMN binding"/>
    <property type="evidence" value="ECO:0007669"/>
    <property type="project" value="TreeGrafter"/>
</dbReference>
<evidence type="ECO:0000313" key="2">
    <source>
        <dbReference type="EMBL" id="MBD8506218.1"/>
    </source>
</evidence>
<dbReference type="PANTHER" id="PTHR30543">
    <property type="entry name" value="CHROMATE REDUCTASE"/>
    <property type="match status" value="1"/>
</dbReference>
<evidence type="ECO:0000259" key="1">
    <source>
        <dbReference type="Pfam" id="PF03358"/>
    </source>
</evidence>
<keyword evidence="3" id="KW-1185">Reference proteome</keyword>
<dbReference type="InterPro" id="IPR005025">
    <property type="entry name" value="FMN_Rdtase-like_dom"/>
</dbReference>
<dbReference type="GO" id="GO:0005829">
    <property type="term" value="C:cytosol"/>
    <property type="evidence" value="ECO:0007669"/>
    <property type="project" value="TreeGrafter"/>
</dbReference>
<dbReference type="AlphaFoldDB" id="A0A927JBU7"/>
<accession>A0A927JBU7</accession>
<organism evidence="2 3">
    <name type="scientific">Lolliginicoccus lacisalsi</name>
    <dbReference type="NCBI Taxonomy" id="2742202"/>
    <lineage>
        <taxon>Bacteria</taxon>
        <taxon>Bacillati</taxon>
        <taxon>Actinomycetota</taxon>
        <taxon>Actinomycetes</taxon>
        <taxon>Mycobacteriales</taxon>
        <taxon>Hoyosellaceae</taxon>
        <taxon>Lolliginicoccus</taxon>
    </lineage>
</organism>
<dbReference type="RefSeq" id="WP_192038672.1">
    <property type="nucleotide sequence ID" value="NZ_JACYWE010000003.1"/>
</dbReference>
<feature type="domain" description="NADPH-dependent FMN reductase-like" evidence="1">
    <location>
        <begin position="5"/>
        <end position="141"/>
    </location>
</feature>
<dbReference type="InterPro" id="IPR029039">
    <property type="entry name" value="Flavoprotein-like_sf"/>
</dbReference>
<name>A0A927JBU7_9ACTN</name>
<dbReference type="SUPFAM" id="SSF52218">
    <property type="entry name" value="Flavoproteins"/>
    <property type="match status" value="1"/>
</dbReference>
<comment type="caution">
    <text evidence="2">The sequence shown here is derived from an EMBL/GenBank/DDBJ whole genome shotgun (WGS) entry which is preliminary data.</text>
</comment>
<proteinExistence type="predicted"/>
<reference evidence="2" key="1">
    <citation type="submission" date="2020-09" db="EMBL/GenBank/DDBJ databases">
        <title>Hoyosella lacisalsi sp. nov., a halotolerant actinobacterium isolated from soil of Lake Gudzhirganskoe.</title>
        <authorList>
            <person name="Yang Q."/>
            <person name="Guo P.Y."/>
            <person name="Liu S.W."/>
            <person name="Li F.N."/>
            <person name="Sun C.H."/>
        </authorList>
    </citation>
    <scope>NUCLEOTIDE SEQUENCE</scope>
    <source>
        <strain evidence="2">G463</strain>
    </source>
</reference>
<gene>
    <name evidence="2" type="ORF">HT102_06955</name>
</gene>
<protein>
    <submittedName>
        <fullName evidence="2">NAD(P)H-dependent oxidoreductase</fullName>
    </submittedName>
</protein>
<dbReference type="EMBL" id="JACYWE010000003">
    <property type="protein sequence ID" value="MBD8506218.1"/>
    <property type="molecule type" value="Genomic_DNA"/>
</dbReference>
<dbReference type="GO" id="GO:0016491">
    <property type="term" value="F:oxidoreductase activity"/>
    <property type="evidence" value="ECO:0007669"/>
    <property type="project" value="InterPro"/>
</dbReference>
<dbReference type="PANTHER" id="PTHR30543:SF21">
    <property type="entry name" value="NAD(P)H-DEPENDENT FMN REDUCTASE LOT6"/>
    <property type="match status" value="1"/>
</dbReference>
<dbReference type="Gene3D" id="3.40.50.360">
    <property type="match status" value="1"/>
</dbReference>
<dbReference type="InterPro" id="IPR050712">
    <property type="entry name" value="NAD(P)H-dep_reductase"/>
</dbReference>
<dbReference type="Proteomes" id="UP000642993">
    <property type="component" value="Unassembled WGS sequence"/>
</dbReference>
<evidence type="ECO:0000313" key="3">
    <source>
        <dbReference type="Proteomes" id="UP000642993"/>
    </source>
</evidence>
<sequence>MAGEILFIIGSARPVRVGGQLGRAILDQIPGTDGPRVQVADLRELALPILDEPRMAATGDYQHEHTRNWARMVGGAAAIVVLTPEYNWGYPASVKNAIDYLYAEWKDKPGLLISYGGGGGKRSFEQLKQVLGRVGVNLVETPVNIPLRGEYGDDDRLTDPARVVADNAEVLRQAWQELLGLIGDEG</sequence>
<dbReference type="Pfam" id="PF03358">
    <property type="entry name" value="FMN_red"/>
    <property type="match status" value="1"/>
</dbReference>